<organism evidence="1 2">
    <name type="scientific">Opitutus terrae (strain DSM 11246 / JCM 15787 / PB90-1)</name>
    <dbReference type="NCBI Taxonomy" id="452637"/>
    <lineage>
        <taxon>Bacteria</taxon>
        <taxon>Pseudomonadati</taxon>
        <taxon>Verrucomicrobiota</taxon>
        <taxon>Opitutia</taxon>
        <taxon>Opitutales</taxon>
        <taxon>Opitutaceae</taxon>
        <taxon>Opitutus</taxon>
    </lineage>
</organism>
<dbReference type="Proteomes" id="UP000007013">
    <property type="component" value="Chromosome"/>
</dbReference>
<protein>
    <recommendedName>
        <fullName evidence="3">DUF4177 domain-containing protein</fullName>
    </recommendedName>
</protein>
<dbReference type="OrthoDB" id="1551201at2"/>
<accession>B1ZYF0</accession>
<dbReference type="AlphaFoldDB" id="B1ZYF0"/>
<proteinExistence type="predicted"/>
<evidence type="ECO:0000313" key="1">
    <source>
        <dbReference type="EMBL" id="ACB77048.1"/>
    </source>
</evidence>
<reference evidence="1 2" key="1">
    <citation type="journal article" date="2011" name="J. Bacteriol.">
        <title>Genome sequence of the verrucomicrobium Opitutus terrae PB90-1, an abundant inhabitant of rice paddy soil ecosystems.</title>
        <authorList>
            <person name="van Passel M.W."/>
            <person name="Kant R."/>
            <person name="Palva A."/>
            <person name="Copeland A."/>
            <person name="Lucas S."/>
            <person name="Lapidus A."/>
            <person name="Glavina del Rio T."/>
            <person name="Pitluck S."/>
            <person name="Goltsman E."/>
            <person name="Clum A."/>
            <person name="Sun H."/>
            <person name="Schmutz J."/>
            <person name="Larimer F.W."/>
            <person name="Land M.L."/>
            <person name="Hauser L."/>
            <person name="Kyrpides N."/>
            <person name="Mikhailova N."/>
            <person name="Richardson P.P."/>
            <person name="Janssen P.H."/>
            <person name="de Vos W.M."/>
            <person name="Smidt H."/>
        </authorList>
    </citation>
    <scope>NUCLEOTIDE SEQUENCE [LARGE SCALE GENOMIC DNA]</scope>
    <source>
        <strain evidence="2">DSM 11246 / JCM 15787 / PB90-1</strain>
    </source>
</reference>
<gene>
    <name evidence="1" type="ordered locus">Oter_3773</name>
</gene>
<evidence type="ECO:0000313" key="2">
    <source>
        <dbReference type="Proteomes" id="UP000007013"/>
    </source>
</evidence>
<evidence type="ECO:0008006" key="3">
    <source>
        <dbReference type="Google" id="ProtNLM"/>
    </source>
</evidence>
<dbReference type="KEGG" id="ote:Oter_3773"/>
<dbReference type="Pfam" id="PF13783">
    <property type="entry name" value="DUF4177"/>
    <property type="match status" value="1"/>
</dbReference>
<dbReference type="STRING" id="452637.Oter_3773"/>
<dbReference type="InterPro" id="IPR025234">
    <property type="entry name" value="YjzH-like"/>
</dbReference>
<dbReference type="HOGENOM" id="CLU_191290_0_0_0"/>
<keyword evidence="2" id="KW-1185">Reference proteome</keyword>
<dbReference type="RefSeq" id="WP_012376577.1">
    <property type="nucleotide sequence ID" value="NC_010571.1"/>
</dbReference>
<name>B1ZYF0_OPITP</name>
<dbReference type="EMBL" id="CP001032">
    <property type="protein sequence ID" value="ACB77048.1"/>
    <property type="molecule type" value="Genomic_DNA"/>
</dbReference>
<sequence length="78" mass="8515">MKYEYKVVPFIGRIQSGQGADIAAQQLQSVISQHATGGWELVQLGDVNIEVKPGCLAGLFGSGVTYVRFDQLIFRRAS</sequence>